<accession>A0A5C3KP41</accession>
<evidence type="ECO:0000256" key="1">
    <source>
        <dbReference type="ARBA" id="ARBA00004225"/>
    </source>
</evidence>
<feature type="repeat" description="Solcar" evidence="9">
    <location>
        <begin position="140"/>
        <end position="290"/>
    </location>
</feature>
<dbReference type="PRINTS" id="PR00926">
    <property type="entry name" value="MITOCARRIER"/>
</dbReference>
<name>A0A5C3KP41_COPMA</name>
<keyword evidence="5" id="KW-0677">Repeat</keyword>
<keyword evidence="4 9" id="KW-0812">Transmembrane</keyword>
<comment type="subcellular location">
    <subcellularLocation>
        <location evidence="1">Mitochondrion membrane</location>
        <topology evidence="1">Multi-pass membrane protein</topology>
    </subcellularLocation>
</comment>
<dbReference type="AlphaFoldDB" id="A0A5C3KP41"/>
<dbReference type="InterPro" id="IPR050567">
    <property type="entry name" value="Mitochondrial_Carrier"/>
</dbReference>
<evidence type="ECO:0000256" key="11">
    <source>
        <dbReference type="SAM" id="Phobius"/>
    </source>
</evidence>
<dbReference type="GO" id="GO:1990575">
    <property type="term" value="P:mitochondrial L-ornithine transmembrane transport"/>
    <property type="evidence" value="ECO:0007669"/>
    <property type="project" value="TreeGrafter"/>
</dbReference>
<evidence type="ECO:0000313" key="12">
    <source>
        <dbReference type="EMBL" id="TFK22144.1"/>
    </source>
</evidence>
<dbReference type="EMBL" id="ML210248">
    <property type="protein sequence ID" value="TFK22144.1"/>
    <property type="molecule type" value="Genomic_DNA"/>
</dbReference>
<reference evidence="12 13" key="1">
    <citation type="journal article" date="2019" name="Nat. Ecol. Evol.">
        <title>Megaphylogeny resolves global patterns of mushroom evolution.</title>
        <authorList>
            <person name="Varga T."/>
            <person name="Krizsan K."/>
            <person name="Foldi C."/>
            <person name="Dima B."/>
            <person name="Sanchez-Garcia M."/>
            <person name="Sanchez-Ramirez S."/>
            <person name="Szollosi G.J."/>
            <person name="Szarkandi J.G."/>
            <person name="Papp V."/>
            <person name="Albert L."/>
            <person name="Andreopoulos W."/>
            <person name="Angelini C."/>
            <person name="Antonin V."/>
            <person name="Barry K.W."/>
            <person name="Bougher N.L."/>
            <person name="Buchanan P."/>
            <person name="Buyck B."/>
            <person name="Bense V."/>
            <person name="Catcheside P."/>
            <person name="Chovatia M."/>
            <person name="Cooper J."/>
            <person name="Damon W."/>
            <person name="Desjardin D."/>
            <person name="Finy P."/>
            <person name="Geml J."/>
            <person name="Haridas S."/>
            <person name="Hughes K."/>
            <person name="Justo A."/>
            <person name="Karasinski D."/>
            <person name="Kautmanova I."/>
            <person name="Kiss B."/>
            <person name="Kocsube S."/>
            <person name="Kotiranta H."/>
            <person name="LaButti K.M."/>
            <person name="Lechner B.E."/>
            <person name="Liimatainen K."/>
            <person name="Lipzen A."/>
            <person name="Lukacs Z."/>
            <person name="Mihaltcheva S."/>
            <person name="Morgado L.N."/>
            <person name="Niskanen T."/>
            <person name="Noordeloos M.E."/>
            <person name="Ohm R.A."/>
            <person name="Ortiz-Santana B."/>
            <person name="Ovrebo C."/>
            <person name="Racz N."/>
            <person name="Riley R."/>
            <person name="Savchenko A."/>
            <person name="Shiryaev A."/>
            <person name="Soop K."/>
            <person name="Spirin V."/>
            <person name="Szebenyi C."/>
            <person name="Tomsovsky M."/>
            <person name="Tulloss R.E."/>
            <person name="Uehling J."/>
            <person name="Grigoriev I.V."/>
            <person name="Vagvolgyi C."/>
            <person name="Papp T."/>
            <person name="Martin F.M."/>
            <person name="Miettinen O."/>
            <person name="Hibbett D.S."/>
            <person name="Nagy L.G."/>
        </authorList>
    </citation>
    <scope>NUCLEOTIDE SEQUENCE [LARGE SCALE GENOMIC DNA]</scope>
    <source>
        <strain evidence="12 13">CBS 121175</strain>
    </source>
</reference>
<feature type="transmembrane region" description="Helical" evidence="11">
    <location>
        <begin position="100"/>
        <end position="125"/>
    </location>
</feature>
<gene>
    <name evidence="12" type="ORF">FA15DRAFT_671813</name>
</gene>
<dbReference type="InterPro" id="IPR018108">
    <property type="entry name" value="MCP_transmembrane"/>
</dbReference>
<feature type="repeat" description="Solcar" evidence="9">
    <location>
        <begin position="34"/>
        <end position="129"/>
    </location>
</feature>
<keyword evidence="7" id="KW-0496">Mitochondrion</keyword>
<dbReference type="GO" id="GO:0031966">
    <property type="term" value="C:mitochondrial membrane"/>
    <property type="evidence" value="ECO:0007669"/>
    <property type="project" value="UniProtKB-SubCell"/>
</dbReference>
<evidence type="ECO:0000256" key="2">
    <source>
        <dbReference type="ARBA" id="ARBA00006375"/>
    </source>
</evidence>
<feature type="transmembrane region" description="Helical" evidence="11">
    <location>
        <begin position="393"/>
        <end position="415"/>
    </location>
</feature>
<evidence type="ECO:0000313" key="13">
    <source>
        <dbReference type="Proteomes" id="UP000307440"/>
    </source>
</evidence>
<dbReference type="PANTHER" id="PTHR45624">
    <property type="entry name" value="MITOCHONDRIAL BASIC AMINO ACIDS TRANSPORTER-RELATED"/>
    <property type="match status" value="1"/>
</dbReference>
<dbReference type="Gene3D" id="1.50.40.10">
    <property type="entry name" value="Mitochondrial carrier domain"/>
    <property type="match status" value="1"/>
</dbReference>
<dbReference type="SUPFAM" id="SSF103506">
    <property type="entry name" value="Mitochondrial carrier"/>
    <property type="match status" value="1"/>
</dbReference>
<organism evidence="12 13">
    <name type="scientific">Coprinopsis marcescibilis</name>
    <name type="common">Agaric fungus</name>
    <name type="synonym">Psathyrella marcescibilis</name>
    <dbReference type="NCBI Taxonomy" id="230819"/>
    <lineage>
        <taxon>Eukaryota</taxon>
        <taxon>Fungi</taxon>
        <taxon>Dikarya</taxon>
        <taxon>Basidiomycota</taxon>
        <taxon>Agaricomycotina</taxon>
        <taxon>Agaricomycetes</taxon>
        <taxon>Agaricomycetidae</taxon>
        <taxon>Agaricales</taxon>
        <taxon>Agaricineae</taxon>
        <taxon>Psathyrellaceae</taxon>
        <taxon>Coprinopsis</taxon>
    </lineage>
</organism>
<keyword evidence="3 10" id="KW-0813">Transport</keyword>
<evidence type="ECO:0000256" key="8">
    <source>
        <dbReference type="ARBA" id="ARBA00023136"/>
    </source>
</evidence>
<keyword evidence="8 9" id="KW-0472">Membrane</keyword>
<evidence type="ECO:0000256" key="5">
    <source>
        <dbReference type="ARBA" id="ARBA00022737"/>
    </source>
</evidence>
<keyword evidence="6 11" id="KW-1133">Transmembrane helix</keyword>
<dbReference type="PANTHER" id="PTHR45624:SF31">
    <property type="entry name" value="MITOCHONDRIAL ORNITHINE TRANSPORTER 1"/>
    <property type="match status" value="1"/>
</dbReference>
<dbReference type="PROSITE" id="PS50920">
    <property type="entry name" value="SOLCAR"/>
    <property type="match status" value="3"/>
</dbReference>
<sequence length="424" mass="45384">MSQHGLPESNLNDPENFCGMGSVEVDDVEEDVFRGATKEIAFGSIAGMVSEVFEYPFDLAKVRLQAQLLAPPSIDGGNAMRFRGPMDCLMQTWKEEGFRGLYRGITAPIVGSMAVTAALFLSYASVQNVIRRTQDPKQALSMPQITLAGATAGAVASFVLTPIELVKCKMQVQMMNFNLAHPEAVASAVVPGRIPHRTPPSLSNLHAKPALTKTNTLGPRHMHDAACKAKSPAITTVVHRPSPPGAINLIRSIVATHGVRGLWLGHTGTLLRETGGCAAWFVVKESVARSLVDKRLSGFSKSSITKKDLQPLVWESALSGAMAGAIGAVVLYPADTVKSAIQTEEEMRVGVKSYKSQGSNSGGPSKRIGLGMARQGFTRTFINMYRTHGVRGLYAGCGVTVARAIPSSGIIFVVYDGLNNMFRD</sequence>
<dbReference type="Proteomes" id="UP000307440">
    <property type="component" value="Unassembled WGS sequence"/>
</dbReference>
<evidence type="ECO:0000256" key="4">
    <source>
        <dbReference type="ARBA" id="ARBA00022692"/>
    </source>
</evidence>
<feature type="transmembrane region" description="Helical" evidence="11">
    <location>
        <begin position="145"/>
        <end position="166"/>
    </location>
</feature>
<evidence type="ECO:0000256" key="9">
    <source>
        <dbReference type="PROSITE-ProRule" id="PRU00282"/>
    </source>
</evidence>
<proteinExistence type="inferred from homology"/>
<keyword evidence="13" id="KW-1185">Reference proteome</keyword>
<dbReference type="STRING" id="230819.A0A5C3KP41"/>
<comment type="similarity">
    <text evidence="2 10">Belongs to the mitochondrial carrier (TC 2.A.29) family.</text>
</comment>
<protein>
    <submittedName>
        <fullName evidence="12">Mitochondrial carrier</fullName>
    </submittedName>
</protein>
<evidence type="ECO:0000256" key="3">
    <source>
        <dbReference type="ARBA" id="ARBA00022448"/>
    </source>
</evidence>
<dbReference type="InterPro" id="IPR023395">
    <property type="entry name" value="MCP_dom_sf"/>
</dbReference>
<evidence type="ECO:0000256" key="10">
    <source>
        <dbReference type="RuleBase" id="RU000488"/>
    </source>
</evidence>
<evidence type="ECO:0000256" key="7">
    <source>
        <dbReference type="ARBA" id="ARBA00023128"/>
    </source>
</evidence>
<dbReference type="Pfam" id="PF00153">
    <property type="entry name" value="Mito_carr"/>
    <property type="match status" value="4"/>
</dbReference>
<dbReference type="OrthoDB" id="2139348at2759"/>
<dbReference type="InterPro" id="IPR002067">
    <property type="entry name" value="MCP"/>
</dbReference>
<dbReference type="GO" id="GO:0000064">
    <property type="term" value="F:L-ornithine transmembrane transporter activity"/>
    <property type="evidence" value="ECO:0007669"/>
    <property type="project" value="TreeGrafter"/>
</dbReference>
<feature type="repeat" description="Solcar" evidence="9">
    <location>
        <begin position="311"/>
        <end position="421"/>
    </location>
</feature>
<evidence type="ECO:0000256" key="6">
    <source>
        <dbReference type="ARBA" id="ARBA00022989"/>
    </source>
</evidence>